<proteinExistence type="predicted"/>
<sequence>MSEELNTCPFCGGKIEKIKVESAEIIVTGTKEKPYYQIQYKEVGKDYYNIGYSSYDLNNVFDWKNECFEIVKGGGVDA</sequence>
<protein>
    <submittedName>
        <fullName evidence="1">Restriction alleviation protein</fullName>
    </submittedName>
</protein>
<evidence type="ECO:0000313" key="1">
    <source>
        <dbReference type="EMBL" id="DAD89629.1"/>
    </source>
</evidence>
<dbReference type="EMBL" id="BK015066">
    <property type="protein sequence ID" value="DAD89629.1"/>
    <property type="molecule type" value="Genomic_DNA"/>
</dbReference>
<accession>A0A8S5N4L7</accession>
<reference evidence="1" key="1">
    <citation type="journal article" date="2021" name="Proc. Natl. Acad. Sci. U.S.A.">
        <title>A Catalog of Tens of Thousands of Viruses from Human Metagenomes Reveals Hidden Associations with Chronic Diseases.</title>
        <authorList>
            <person name="Tisza M.J."/>
            <person name="Buck C.B."/>
        </authorList>
    </citation>
    <scope>NUCLEOTIDE SEQUENCE</scope>
    <source>
        <strain evidence="1">CtnFo11</strain>
    </source>
</reference>
<organism evidence="1">
    <name type="scientific">Siphoviridae sp. ctnFo11</name>
    <dbReference type="NCBI Taxonomy" id="2826454"/>
    <lineage>
        <taxon>Viruses</taxon>
        <taxon>Duplodnaviria</taxon>
        <taxon>Heunggongvirae</taxon>
        <taxon>Uroviricota</taxon>
        <taxon>Caudoviricetes</taxon>
    </lineage>
</organism>
<name>A0A8S5N4L7_9CAUD</name>